<evidence type="ECO:0000256" key="4">
    <source>
        <dbReference type="ARBA" id="ARBA00022679"/>
    </source>
</evidence>
<keyword evidence="8" id="KW-0472">Membrane</keyword>
<evidence type="ECO:0000256" key="2">
    <source>
        <dbReference type="ARBA" id="ARBA00012438"/>
    </source>
</evidence>
<dbReference type="Gene3D" id="3.30.450.20">
    <property type="entry name" value="PAS domain"/>
    <property type="match status" value="1"/>
</dbReference>
<dbReference type="OrthoDB" id="9767435at2"/>
<evidence type="ECO:0000256" key="6">
    <source>
        <dbReference type="ARBA" id="ARBA00022777"/>
    </source>
</evidence>
<accession>E1R4F3</accession>
<organism evidence="10 11">
    <name type="scientific">Sediminispirochaeta smaragdinae (strain DSM 11293 / JCM 15392 / SEBR 4228)</name>
    <name type="common">Spirochaeta smaragdinae</name>
    <dbReference type="NCBI Taxonomy" id="573413"/>
    <lineage>
        <taxon>Bacteria</taxon>
        <taxon>Pseudomonadati</taxon>
        <taxon>Spirochaetota</taxon>
        <taxon>Spirochaetia</taxon>
        <taxon>Spirochaetales</taxon>
        <taxon>Spirochaetaceae</taxon>
        <taxon>Sediminispirochaeta</taxon>
    </lineage>
</organism>
<dbReference type="PANTHER" id="PTHR41523">
    <property type="entry name" value="TWO-COMPONENT SYSTEM SENSOR PROTEIN"/>
    <property type="match status" value="1"/>
</dbReference>
<name>E1R4F3_SEDSS</name>
<feature type="transmembrane region" description="Helical" evidence="8">
    <location>
        <begin position="39"/>
        <end position="58"/>
    </location>
</feature>
<dbReference type="Pfam" id="PF02518">
    <property type="entry name" value="HATPase_c"/>
    <property type="match status" value="1"/>
</dbReference>
<keyword evidence="8" id="KW-0812">Transmembrane</keyword>
<evidence type="ECO:0000256" key="3">
    <source>
        <dbReference type="ARBA" id="ARBA00022553"/>
    </source>
</evidence>
<keyword evidence="8" id="KW-1133">Transmembrane helix</keyword>
<dbReference type="STRING" id="573413.Spirs_2584"/>
<keyword evidence="4" id="KW-0808">Transferase</keyword>
<keyword evidence="11" id="KW-1185">Reference proteome</keyword>
<dbReference type="EMBL" id="CP002116">
    <property type="protein sequence ID" value="ADK81694.1"/>
    <property type="molecule type" value="Genomic_DNA"/>
</dbReference>
<keyword evidence="7" id="KW-0067">ATP-binding</keyword>
<dbReference type="Pfam" id="PF07568">
    <property type="entry name" value="HisKA_2"/>
    <property type="match status" value="1"/>
</dbReference>
<evidence type="ECO:0000313" key="11">
    <source>
        <dbReference type="Proteomes" id="UP000002318"/>
    </source>
</evidence>
<evidence type="ECO:0000256" key="1">
    <source>
        <dbReference type="ARBA" id="ARBA00000085"/>
    </source>
</evidence>
<dbReference type="InterPro" id="IPR011495">
    <property type="entry name" value="Sig_transdc_His_kin_sub2_dim/P"/>
</dbReference>
<evidence type="ECO:0000256" key="5">
    <source>
        <dbReference type="ARBA" id="ARBA00022741"/>
    </source>
</evidence>
<protein>
    <recommendedName>
        <fullName evidence="2">histidine kinase</fullName>
        <ecNumber evidence="2">2.7.13.3</ecNumber>
    </recommendedName>
</protein>
<keyword evidence="5" id="KW-0547">Nucleotide-binding</keyword>
<dbReference type="PROSITE" id="PS50109">
    <property type="entry name" value="HIS_KIN"/>
    <property type="match status" value="1"/>
</dbReference>
<comment type="catalytic activity">
    <reaction evidence="1">
        <text>ATP + protein L-histidine = ADP + protein N-phospho-L-histidine.</text>
        <dbReference type="EC" id="2.7.13.3"/>
    </reaction>
</comment>
<evidence type="ECO:0000313" key="10">
    <source>
        <dbReference type="EMBL" id="ADK81694.1"/>
    </source>
</evidence>
<dbReference type="SMART" id="SM00387">
    <property type="entry name" value="HATPase_c"/>
    <property type="match status" value="1"/>
</dbReference>
<dbReference type="GO" id="GO:0005524">
    <property type="term" value="F:ATP binding"/>
    <property type="evidence" value="ECO:0007669"/>
    <property type="project" value="UniProtKB-KW"/>
</dbReference>
<dbReference type="PANTHER" id="PTHR41523:SF8">
    <property type="entry name" value="ETHYLENE RESPONSE SENSOR PROTEIN"/>
    <property type="match status" value="1"/>
</dbReference>
<evidence type="ECO:0000256" key="8">
    <source>
        <dbReference type="SAM" id="Phobius"/>
    </source>
</evidence>
<dbReference type="InterPro" id="IPR003594">
    <property type="entry name" value="HATPase_dom"/>
</dbReference>
<dbReference type="CDD" id="cd16936">
    <property type="entry name" value="HATPase_RsbW-like"/>
    <property type="match status" value="1"/>
</dbReference>
<dbReference type="InterPro" id="IPR005467">
    <property type="entry name" value="His_kinase_dom"/>
</dbReference>
<feature type="transmembrane region" description="Helical" evidence="8">
    <location>
        <begin position="7"/>
        <end position="27"/>
    </location>
</feature>
<dbReference type="AlphaFoldDB" id="E1R4F3"/>
<dbReference type="InterPro" id="IPR004358">
    <property type="entry name" value="Sig_transdc_His_kin-like_C"/>
</dbReference>
<dbReference type="eggNOG" id="COG3920">
    <property type="taxonomic scope" value="Bacteria"/>
</dbReference>
<dbReference type="SUPFAM" id="SSF55874">
    <property type="entry name" value="ATPase domain of HSP90 chaperone/DNA topoisomerase II/histidine kinase"/>
    <property type="match status" value="1"/>
</dbReference>
<keyword evidence="6 10" id="KW-0418">Kinase</keyword>
<dbReference type="InterPro" id="IPR036890">
    <property type="entry name" value="HATPase_C_sf"/>
</dbReference>
<gene>
    <name evidence="10" type="ordered locus">Spirs_2584</name>
</gene>
<dbReference type="GO" id="GO:0004673">
    <property type="term" value="F:protein histidine kinase activity"/>
    <property type="evidence" value="ECO:0007669"/>
    <property type="project" value="UniProtKB-EC"/>
</dbReference>
<evidence type="ECO:0000256" key="7">
    <source>
        <dbReference type="ARBA" id="ARBA00022840"/>
    </source>
</evidence>
<dbReference type="EC" id="2.7.13.3" evidence="2"/>
<reference evidence="10 11" key="1">
    <citation type="journal article" date="2010" name="Stand. Genomic Sci.">
        <title>Complete genome sequence of Spirochaeta smaragdinae type strain (SEBR 4228).</title>
        <authorList>
            <person name="Mavromatis K."/>
            <person name="Yasawong M."/>
            <person name="Chertkov O."/>
            <person name="Lapidus A."/>
            <person name="Lucas S."/>
            <person name="Nolan M."/>
            <person name="Del Rio T.G."/>
            <person name="Tice H."/>
            <person name="Cheng J.F."/>
            <person name="Pitluck S."/>
            <person name="Liolios K."/>
            <person name="Ivanova N."/>
            <person name="Tapia R."/>
            <person name="Han C."/>
            <person name="Bruce D."/>
            <person name="Goodwin L."/>
            <person name="Pati A."/>
            <person name="Chen A."/>
            <person name="Palaniappan K."/>
            <person name="Land M."/>
            <person name="Hauser L."/>
            <person name="Chang Y.J."/>
            <person name="Jeffries C.D."/>
            <person name="Detter J.C."/>
            <person name="Rohde M."/>
            <person name="Brambilla E."/>
            <person name="Spring S."/>
            <person name="Goker M."/>
            <person name="Sikorski J."/>
            <person name="Woyke T."/>
            <person name="Bristow J."/>
            <person name="Eisen J.A."/>
            <person name="Markowitz V."/>
            <person name="Hugenholtz P."/>
            <person name="Klenk H.P."/>
            <person name="Kyrpides N.C."/>
        </authorList>
    </citation>
    <scope>NUCLEOTIDE SEQUENCE [LARGE SCALE GENOMIC DNA]</scope>
    <source>
        <strain evidence="11">DSM 11293 / JCM 15392 / SEBR 4228</strain>
    </source>
</reference>
<dbReference type="Proteomes" id="UP000002318">
    <property type="component" value="Chromosome"/>
</dbReference>
<sequence length="282" mass="31186">MLFKSKAFIGLTGAFCGAFFLSFLSGFQKMLIHAPISPQGFIVPTLFGGFTGTLIVLWTQRLKEANITLQASNNEKELLLRELHHRVKNNLQLISSIIHLSSCSPEVRQEKEQTSNIESRILIISHIQESMYQKESLGQVSIAQLIDTVISFCTMSFCRKDICITKQIPVEEVCSTPVPLGLLIYELFSNSIIHAFQASTPSPSITIAVTRETISTLLLRFSDNGQGFSFDPQFSQEGAGIGLQLITALSRQLNGTFAICSTPRNGMNFTLRFPTVPNSGDF</sequence>
<feature type="domain" description="Histidine kinase" evidence="9">
    <location>
        <begin position="82"/>
        <end position="277"/>
    </location>
</feature>
<dbReference type="HOGENOM" id="CLU_986628_0_0_12"/>
<evidence type="ECO:0000259" key="9">
    <source>
        <dbReference type="PROSITE" id="PS50109"/>
    </source>
</evidence>
<keyword evidence="3" id="KW-0597">Phosphoprotein</keyword>
<dbReference type="KEGG" id="ssm:Spirs_2584"/>
<dbReference type="PRINTS" id="PR00344">
    <property type="entry name" value="BCTRLSENSOR"/>
</dbReference>
<dbReference type="Gene3D" id="3.30.565.10">
    <property type="entry name" value="Histidine kinase-like ATPase, C-terminal domain"/>
    <property type="match status" value="1"/>
</dbReference>
<proteinExistence type="predicted"/>
<dbReference type="RefSeq" id="WP_013255156.1">
    <property type="nucleotide sequence ID" value="NC_014364.1"/>
</dbReference>